<dbReference type="PROSITE" id="PS51257">
    <property type="entry name" value="PROKAR_LIPOPROTEIN"/>
    <property type="match status" value="1"/>
</dbReference>
<feature type="compositionally biased region" description="Pro residues" evidence="1">
    <location>
        <begin position="81"/>
        <end position="90"/>
    </location>
</feature>
<sequence>MHARSLSLLLLFVVALVFGLSACGVPSRLSYGQRMATAETQGCWEGALRTPLPVTVTPLPVTVEPTQVVNPGDPTHTPAPSATPLPTTTPLPRCTPQPGETLEPWPTPWPTHAPVPTRTNADHQFPVVDRQSLMLLPNPIFGMSLAVHPTEGWPVVAAVDVPFGQRGAVPRVFVRVYDPARGGWQPTQHVSTHASAPERSRTVAVAVAGDGAIHVVWGVTEFPAMGLYASTSRDRGQTWSAPHLLGSYRAVLDATATLDNHLFVLALRHEAAADVDLFHRTPDGVWQPKQTVPTNGATWSSSAGALLVVGDGVPGVQRALVAAVTTYGSRVDLYRKGWDDATWTMQHRMVGQEALWTIRGVSVDLPDANGGGVSSLVGLQMNPRFGAGGVYALTSRDGGVQWGEAEEIVRADGATIEAVAVAADPVAQAWISVWTCCAGGLWGNGENTHFASWRTLDAPAWKPASFAERVPLVSGGAAVGSVAIAQPRNLPIVWMAWVENAHEVMIRTLDVRRIVPTLAYPTPTPTSPPGGAP</sequence>
<protein>
    <recommendedName>
        <fullName evidence="4">Sialidase domain-containing protein</fullName>
    </recommendedName>
</protein>
<dbReference type="Proteomes" id="UP000220527">
    <property type="component" value="Unassembled WGS sequence"/>
</dbReference>
<dbReference type="AlphaFoldDB" id="A0A2A6REJ8"/>
<accession>A0A2A6REJ8</accession>
<feature type="compositionally biased region" description="Low complexity" evidence="1">
    <location>
        <begin position="69"/>
        <end position="80"/>
    </location>
</feature>
<gene>
    <name evidence="2" type="ORF">CJ255_19510</name>
</gene>
<organism evidence="2 3">
    <name type="scientific">Candidatus Viridilinea mediisalina</name>
    <dbReference type="NCBI Taxonomy" id="2024553"/>
    <lineage>
        <taxon>Bacteria</taxon>
        <taxon>Bacillati</taxon>
        <taxon>Chloroflexota</taxon>
        <taxon>Chloroflexia</taxon>
        <taxon>Chloroflexales</taxon>
        <taxon>Chloroflexineae</taxon>
        <taxon>Oscillochloridaceae</taxon>
        <taxon>Candidatus Viridilinea</taxon>
    </lineage>
</organism>
<reference evidence="3" key="1">
    <citation type="submission" date="2017-08" db="EMBL/GenBank/DDBJ databases">
        <authorList>
            <person name="Grouzdev D.S."/>
            <person name="Gaisin V.A."/>
            <person name="Rysina M.S."/>
            <person name="Gorlenko V.M."/>
        </authorList>
    </citation>
    <scope>NUCLEOTIDE SEQUENCE [LARGE SCALE GENOMIC DNA]</scope>
    <source>
        <strain evidence="3">Kir15-3F</strain>
    </source>
</reference>
<keyword evidence="3" id="KW-1185">Reference proteome</keyword>
<dbReference type="EMBL" id="NQWI01000150">
    <property type="protein sequence ID" value="PDW01179.1"/>
    <property type="molecule type" value="Genomic_DNA"/>
</dbReference>
<comment type="caution">
    <text evidence="2">The sequence shown here is derived from an EMBL/GenBank/DDBJ whole genome shotgun (WGS) entry which is preliminary data.</text>
</comment>
<proteinExistence type="predicted"/>
<dbReference type="OrthoDB" id="138379at2"/>
<feature type="region of interest" description="Disordered" evidence="1">
    <location>
        <begin position="69"/>
        <end position="90"/>
    </location>
</feature>
<evidence type="ECO:0000313" key="2">
    <source>
        <dbReference type="EMBL" id="PDW01179.1"/>
    </source>
</evidence>
<dbReference type="InterPro" id="IPR036278">
    <property type="entry name" value="Sialidase_sf"/>
</dbReference>
<dbReference type="RefSeq" id="WP_097645764.1">
    <property type="nucleotide sequence ID" value="NZ_NQWI01000150.1"/>
</dbReference>
<evidence type="ECO:0008006" key="4">
    <source>
        <dbReference type="Google" id="ProtNLM"/>
    </source>
</evidence>
<dbReference type="SUPFAM" id="SSF50939">
    <property type="entry name" value="Sialidases"/>
    <property type="match status" value="1"/>
</dbReference>
<evidence type="ECO:0000313" key="3">
    <source>
        <dbReference type="Proteomes" id="UP000220527"/>
    </source>
</evidence>
<name>A0A2A6REJ8_9CHLR</name>
<evidence type="ECO:0000256" key="1">
    <source>
        <dbReference type="SAM" id="MobiDB-lite"/>
    </source>
</evidence>